<comment type="caution">
    <text evidence="2">The sequence shown here is derived from an EMBL/GenBank/DDBJ whole genome shotgun (WGS) entry which is preliminary data.</text>
</comment>
<evidence type="ECO:0000259" key="1">
    <source>
        <dbReference type="Pfam" id="PF13274"/>
    </source>
</evidence>
<organism evidence="2 3">
    <name type="scientific">Candidatus Cryosericum septentrionale</name>
    <dbReference type="NCBI Taxonomy" id="2290913"/>
    <lineage>
        <taxon>Bacteria</taxon>
        <taxon>Pseudomonadati</taxon>
        <taxon>Caldisericota/Cryosericota group</taxon>
        <taxon>Candidatus Cryosericota</taxon>
        <taxon>Candidatus Cryosericia</taxon>
        <taxon>Candidatus Cryosericales</taxon>
        <taxon>Candidatus Cryosericaceae</taxon>
        <taxon>Candidatus Cryosericum</taxon>
    </lineage>
</organism>
<reference evidence="2 3" key="1">
    <citation type="submission" date="2018-09" db="EMBL/GenBank/DDBJ databases">
        <title>Discovery and Ecogenomic Context for Candidatus Cryosericales, a Global Caldiserica Order Active in Thawing Permafrost.</title>
        <authorList>
            <person name="Martinez M.A."/>
            <person name="Woodcroft B.J."/>
            <person name="Ignacio Espinoza J.C."/>
            <person name="Zayed A."/>
            <person name="Singleton C.M."/>
            <person name="Boyd J."/>
            <person name="Li Y.-F."/>
            <person name="Purvine S."/>
            <person name="Maughan H."/>
            <person name="Hodgkins S.B."/>
            <person name="Anderson D."/>
            <person name="Sederholm M."/>
            <person name="Temperton B."/>
            <person name="Saleska S.R."/>
            <person name="Tyson G.W."/>
            <person name="Rich V.I."/>
        </authorList>
    </citation>
    <scope>NUCLEOTIDE SEQUENCE [LARGE SCALE GENOMIC DNA]</scope>
    <source>
        <strain evidence="2 3">SMC1</strain>
    </source>
</reference>
<dbReference type="EMBL" id="QXIY01000001">
    <property type="protein sequence ID" value="RIE17683.1"/>
    <property type="molecule type" value="Genomic_DNA"/>
</dbReference>
<protein>
    <submittedName>
        <fullName evidence="2">DUF4065 domain-containing protein</fullName>
    </submittedName>
</protein>
<accession>A0A398DUL8</accession>
<dbReference type="InterPro" id="IPR025272">
    <property type="entry name" value="SocA_Panacea"/>
</dbReference>
<proteinExistence type="predicted"/>
<dbReference type="OrthoDB" id="9799173at2"/>
<dbReference type="AlphaFoldDB" id="A0A398DUL8"/>
<evidence type="ECO:0000313" key="3">
    <source>
        <dbReference type="Proteomes" id="UP000266113"/>
    </source>
</evidence>
<dbReference type="RefSeq" id="WP_119084844.1">
    <property type="nucleotide sequence ID" value="NZ_QXIY01000001.1"/>
</dbReference>
<evidence type="ECO:0000313" key="2">
    <source>
        <dbReference type="EMBL" id="RIE17683.1"/>
    </source>
</evidence>
<keyword evidence="3" id="KW-1185">Reference proteome</keyword>
<gene>
    <name evidence="2" type="ORF">SMC1_00425</name>
</gene>
<name>A0A398DUL8_9BACT</name>
<sequence>MSNLTALSVAGYFIELAAESDENDLTNLKLQKLLYFAQGKHLSQFDTPLFHDDIEAWKLGPVVRAVYSEYKKCGAFPITVFDGSPTSASRNLPEPIKAFLKKRVWDKYGKYSASYLVSLSHKQGGPWRKFYKAETNATIPLDALKAAGEE</sequence>
<dbReference type="Proteomes" id="UP000266113">
    <property type="component" value="Unassembled WGS sequence"/>
</dbReference>
<feature type="domain" description="Antitoxin SocA-like Panacea" evidence="1">
    <location>
        <begin position="30"/>
        <end position="127"/>
    </location>
</feature>
<dbReference type="Pfam" id="PF13274">
    <property type="entry name" value="SocA_Panacea"/>
    <property type="match status" value="1"/>
</dbReference>